<dbReference type="AlphaFoldDB" id="Q8IGF5"/>
<name>Q8IGF5_DROME</name>
<gene>
    <name evidence="2" type="primary">lola</name>
    <name evidence="2" type="ORF">CG12052</name>
</gene>
<accession>Q8IGF5</accession>
<dbReference type="FlyBase" id="FBgn0283521">
    <property type="gene designation" value="lola"/>
</dbReference>
<dbReference type="AGR" id="FB:FBgn0283521"/>
<evidence type="ECO:0000313" key="2">
    <source>
        <dbReference type="FlyBase" id="FBgn0283521"/>
    </source>
</evidence>
<organism evidence="1">
    <name type="scientific">Drosophila melanogaster</name>
    <name type="common">Fruit fly</name>
    <dbReference type="NCBI Taxonomy" id="7227"/>
    <lineage>
        <taxon>Eukaryota</taxon>
        <taxon>Metazoa</taxon>
        <taxon>Ecdysozoa</taxon>
        <taxon>Arthropoda</taxon>
        <taxon>Hexapoda</taxon>
        <taxon>Insecta</taxon>
        <taxon>Pterygota</taxon>
        <taxon>Neoptera</taxon>
        <taxon>Endopterygota</taxon>
        <taxon>Diptera</taxon>
        <taxon>Brachycera</taxon>
        <taxon>Muscomorpha</taxon>
        <taxon>Ephydroidea</taxon>
        <taxon>Drosophilidae</taxon>
        <taxon>Drosophila</taxon>
        <taxon>Sophophora</taxon>
    </lineage>
</organism>
<dbReference type="EMBL" id="BT001807">
    <property type="protein sequence ID" value="AAN71562.1"/>
    <property type="molecule type" value="mRNA"/>
</dbReference>
<reference evidence="1" key="1">
    <citation type="submission" date="2002-11" db="EMBL/GenBank/DDBJ databases">
        <authorList>
            <person name="Stapleton M."/>
            <person name="Brokstein P."/>
            <person name="Hong L."/>
            <person name="Agbayani A."/>
            <person name="Carlson J."/>
            <person name="Champe M."/>
            <person name="Chavez C."/>
            <person name="Dorsett V."/>
            <person name="Dresnek D."/>
            <person name="Farfan D."/>
            <person name="Frise E."/>
            <person name="George R."/>
            <person name="Gonzalez M."/>
            <person name="Guarin H."/>
            <person name="Kronmiller B."/>
            <person name="Li P."/>
            <person name="Liao G."/>
            <person name="Miranda A."/>
            <person name="Mungall C.J."/>
            <person name="Nunoo J."/>
            <person name="Pacleb J."/>
            <person name="Paragas V."/>
            <person name="Park S."/>
            <person name="Patel S."/>
            <person name="Phouanenavong S."/>
            <person name="Wan K."/>
            <person name="Yu C."/>
            <person name="Lewis S.E."/>
            <person name="Rubin G.M."/>
            <person name="Celniker S."/>
        </authorList>
    </citation>
    <scope>NUCLEOTIDE SEQUENCE</scope>
    <source>
        <strain evidence="1">Berkeley</strain>
    </source>
</reference>
<sequence length="36" mass="4140">MLHDVYKSLGKLNDLNELFLDFGENTENEGKLCILL</sequence>
<dbReference type="OrthoDB" id="407106at2759"/>
<protein>
    <submittedName>
        <fullName evidence="1">RH31485p</fullName>
    </submittedName>
</protein>
<evidence type="ECO:0000313" key="1">
    <source>
        <dbReference type="EMBL" id="AAN71562.1"/>
    </source>
</evidence>
<proteinExistence type="evidence at transcript level"/>